<dbReference type="Proteomes" id="UP000501690">
    <property type="component" value="Linkage Group LG3"/>
</dbReference>
<sequence length="88" mass="9732">MLCPRVIRTPFTRRPLVVHAPSASHRLAVREPSPSHQLVVRSSCLQRDSNVVAALAHLDALENDNAGFEIEDANNDDDEASLDEQDQC</sequence>
<dbReference type="EMBL" id="CP039347">
    <property type="protein sequence ID" value="QCD86357.1"/>
    <property type="molecule type" value="Genomic_DNA"/>
</dbReference>
<evidence type="ECO:0000313" key="2">
    <source>
        <dbReference type="Proteomes" id="UP000501690"/>
    </source>
</evidence>
<reference evidence="1 2" key="1">
    <citation type="submission" date="2019-04" db="EMBL/GenBank/DDBJ databases">
        <title>An improved genome assembly and genetic linkage map for asparagus bean, Vigna unguiculata ssp. sesquipedialis.</title>
        <authorList>
            <person name="Xia Q."/>
            <person name="Zhang R."/>
            <person name="Dong Y."/>
        </authorList>
    </citation>
    <scope>NUCLEOTIDE SEQUENCE [LARGE SCALE GENOMIC DNA]</scope>
    <source>
        <tissue evidence="1">Leaf</tissue>
    </source>
</reference>
<organism evidence="1 2">
    <name type="scientific">Vigna unguiculata</name>
    <name type="common">Cowpea</name>
    <dbReference type="NCBI Taxonomy" id="3917"/>
    <lineage>
        <taxon>Eukaryota</taxon>
        <taxon>Viridiplantae</taxon>
        <taxon>Streptophyta</taxon>
        <taxon>Embryophyta</taxon>
        <taxon>Tracheophyta</taxon>
        <taxon>Spermatophyta</taxon>
        <taxon>Magnoliopsida</taxon>
        <taxon>eudicotyledons</taxon>
        <taxon>Gunneridae</taxon>
        <taxon>Pentapetalae</taxon>
        <taxon>rosids</taxon>
        <taxon>fabids</taxon>
        <taxon>Fabales</taxon>
        <taxon>Fabaceae</taxon>
        <taxon>Papilionoideae</taxon>
        <taxon>50 kb inversion clade</taxon>
        <taxon>NPAAA clade</taxon>
        <taxon>indigoferoid/millettioid clade</taxon>
        <taxon>Phaseoleae</taxon>
        <taxon>Vigna</taxon>
    </lineage>
</organism>
<gene>
    <name evidence="1" type="ORF">DEO72_LG3g878</name>
</gene>
<dbReference type="AlphaFoldDB" id="A0A4D6LCQ6"/>
<keyword evidence="2" id="KW-1185">Reference proteome</keyword>
<name>A0A4D6LCQ6_VIGUN</name>
<protein>
    <submittedName>
        <fullName evidence="1">Uncharacterized protein</fullName>
    </submittedName>
</protein>
<proteinExistence type="predicted"/>
<accession>A0A4D6LCQ6</accession>
<evidence type="ECO:0000313" key="1">
    <source>
        <dbReference type="EMBL" id="QCD86357.1"/>
    </source>
</evidence>